<dbReference type="PANTHER" id="PTHR24258">
    <property type="entry name" value="SERINE PROTEASE-RELATED"/>
    <property type="match status" value="1"/>
</dbReference>
<evidence type="ECO:0000256" key="1">
    <source>
        <dbReference type="ARBA" id="ARBA00004613"/>
    </source>
</evidence>
<evidence type="ECO:0000256" key="3">
    <source>
        <dbReference type="ARBA" id="ARBA00022670"/>
    </source>
</evidence>
<evidence type="ECO:0000313" key="10">
    <source>
        <dbReference type="EMBL" id="JAC51724.1"/>
    </source>
</evidence>
<dbReference type="InterPro" id="IPR043504">
    <property type="entry name" value="Peptidase_S1_PA_chymotrypsin"/>
</dbReference>
<dbReference type="GO" id="GO:0050832">
    <property type="term" value="P:defense response to fungus"/>
    <property type="evidence" value="ECO:0007669"/>
    <property type="project" value="UniProtKB-ARBA"/>
</dbReference>
<dbReference type="InterPro" id="IPR033116">
    <property type="entry name" value="TRYPSIN_SER"/>
</dbReference>
<evidence type="ECO:0000256" key="7">
    <source>
        <dbReference type="RuleBase" id="RU363034"/>
    </source>
</evidence>
<keyword evidence="4 7" id="KW-0378">Hydrolase</keyword>
<evidence type="ECO:0000256" key="8">
    <source>
        <dbReference type="SAM" id="SignalP"/>
    </source>
</evidence>
<dbReference type="InterPro" id="IPR009003">
    <property type="entry name" value="Peptidase_S1_PA"/>
</dbReference>
<sequence>MHQFKHSSLALLLLTLWLFGNKCKIAGGQNNLRTEVRTCTQVKRQIFEEVKTFSAFIHGAQELKFTVDNCKPYAPLIVGGSPASPKEFPHIARLGHASINKPTEWFCGGTLISERFVLTAAHCFSTNRFYPPEFHSGEVNIVRLGDLDFGRESDDARPEDFRVRRYIEHNEYNSATIYNDIALVELERSVTFDAYKHPACLPTNSGDEFQKLVAIGWGSTRFADSDSKKLLKVTLNRLGFDQCQRLIAFSDVDQLPRGVENRLQICAGSNEAKDTCSGDSGGPLLAYHPDYPCMYTVIGITSYGIGCGIPGQPGIYTRVYSYIDWIRINVWQQR</sequence>
<evidence type="ECO:0000259" key="9">
    <source>
        <dbReference type="PROSITE" id="PS50240"/>
    </source>
</evidence>
<dbReference type="PROSITE" id="PS50240">
    <property type="entry name" value="TRYPSIN_DOM"/>
    <property type="match status" value="1"/>
</dbReference>
<dbReference type="FunFam" id="2.40.10.10:FF:000015">
    <property type="entry name" value="Atrial natriuretic peptide-converting enzyme"/>
    <property type="match status" value="1"/>
</dbReference>
<dbReference type="Pfam" id="PF00089">
    <property type="entry name" value="Trypsin"/>
    <property type="match status" value="1"/>
</dbReference>
<keyword evidence="8" id="KW-0732">Signal</keyword>
<dbReference type="GO" id="GO:0160032">
    <property type="term" value="P:Toll receptor ligand protein activation cascade"/>
    <property type="evidence" value="ECO:0007669"/>
    <property type="project" value="UniProtKB-ARBA"/>
</dbReference>
<accession>A0A034WAM6</accession>
<dbReference type="GO" id="GO:0004252">
    <property type="term" value="F:serine-type endopeptidase activity"/>
    <property type="evidence" value="ECO:0007669"/>
    <property type="project" value="InterPro"/>
</dbReference>
<reference evidence="11" key="2">
    <citation type="submission" date="2022-04" db="UniProtKB">
        <authorList>
            <consortium name="RefSeq"/>
        </authorList>
    </citation>
    <scope>IDENTIFICATION</scope>
    <source>
        <strain evidence="11">Punador</strain>
    </source>
</reference>
<comment type="subcellular location">
    <subcellularLocation>
        <location evidence="1">Secreted</location>
    </subcellularLocation>
</comment>
<gene>
    <name evidence="10" type="primary">SNAK</name>
    <name evidence="11" type="synonym">LOC105229589</name>
</gene>
<dbReference type="GO" id="GO:0005576">
    <property type="term" value="C:extracellular region"/>
    <property type="evidence" value="ECO:0007669"/>
    <property type="project" value="UniProtKB-SubCell"/>
</dbReference>
<dbReference type="CDD" id="cd00190">
    <property type="entry name" value="Tryp_SPc"/>
    <property type="match status" value="1"/>
</dbReference>
<dbReference type="RefSeq" id="XP_011208274.1">
    <property type="nucleotide sequence ID" value="XM_011209972.3"/>
</dbReference>
<dbReference type="PROSITE" id="PS00134">
    <property type="entry name" value="TRYPSIN_HIS"/>
    <property type="match status" value="1"/>
</dbReference>
<feature type="signal peptide" evidence="8">
    <location>
        <begin position="1"/>
        <end position="28"/>
    </location>
</feature>
<dbReference type="PROSITE" id="PS00135">
    <property type="entry name" value="TRYPSIN_SER"/>
    <property type="match status" value="1"/>
</dbReference>
<proteinExistence type="predicted"/>
<organism evidence="10">
    <name type="scientific">Bactrocera dorsalis</name>
    <name type="common">Oriental fruit fly</name>
    <name type="synonym">Dacus dorsalis</name>
    <dbReference type="NCBI Taxonomy" id="27457"/>
    <lineage>
        <taxon>Eukaryota</taxon>
        <taxon>Metazoa</taxon>
        <taxon>Ecdysozoa</taxon>
        <taxon>Arthropoda</taxon>
        <taxon>Hexapoda</taxon>
        <taxon>Insecta</taxon>
        <taxon>Pterygota</taxon>
        <taxon>Neoptera</taxon>
        <taxon>Endopterygota</taxon>
        <taxon>Diptera</taxon>
        <taxon>Brachycera</taxon>
        <taxon>Muscomorpha</taxon>
        <taxon>Tephritoidea</taxon>
        <taxon>Tephritidae</taxon>
        <taxon>Bactrocera</taxon>
        <taxon>Bactrocera</taxon>
    </lineage>
</organism>
<evidence type="ECO:0000313" key="11">
    <source>
        <dbReference type="RefSeq" id="XP_011208274.1"/>
    </source>
</evidence>
<dbReference type="SUPFAM" id="SSF50494">
    <property type="entry name" value="Trypsin-like serine proteases"/>
    <property type="match status" value="1"/>
</dbReference>
<dbReference type="PRINTS" id="PR00722">
    <property type="entry name" value="CHYMOTRYPSIN"/>
</dbReference>
<dbReference type="PANTHER" id="PTHR24258:SF136">
    <property type="entry name" value="GH06673P-RELATED"/>
    <property type="match status" value="1"/>
</dbReference>
<evidence type="ECO:0000256" key="6">
    <source>
        <dbReference type="ARBA" id="ARBA00023157"/>
    </source>
</evidence>
<dbReference type="GO" id="GO:0006508">
    <property type="term" value="P:proteolysis"/>
    <property type="evidence" value="ECO:0007669"/>
    <property type="project" value="UniProtKB-KW"/>
</dbReference>
<dbReference type="Gene3D" id="2.40.10.10">
    <property type="entry name" value="Trypsin-like serine proteases"/>
    <property type="match status" value="2"/>
</dbReference>
<dbReference type="EMBL" id="GAKP01007228">
    <property type="protein sequence ID" value="JAC51724.1"/>
    <property type="molecule type" value="Transcribed_RNA"/>
</dbReference>
<evidence type="ECO:0000256" key="5">
    <source>
        <dbReference type="ARBA" id="ARBA00022825"/>
    </source>
</evidence>
<dbReference type="InterPro" id="IPR001314">
    <property type="entry name" value="Peptidase_S1A"/>
</dbReference>
<keyword evidence="5 7" id="KW-0720">Serine protease</keyword>
<dbReference type="AlphaFoldDB" id="A0A034WAM6"/>
<keyword evidence="3 7" id="KW-0645">Protease</keyword>
<feature type="chain" id="PRO_5044537506" evidence="8">
    <location>
        <begin position="29"/>
        <end position="334"/>
    </location>
</feature>
<dbReference type="OrthoDB" id="6339452at2759"/>
<evidence type="ECO:0000256" key="4">
    <source>
        <dbReference type="ARBA" id="ARBA00022801"/>
    </source>
</evidence>
<feature type="domain" description="Peptidase S1" evidence="9">
    <location>
        <begin position="77"/>
        <end position="331"/>
    </location>
</feature>
<dbReference type="SMART" id="SM00020">
    <property type="entry name" value="Tryp_SPc"/>
    <property type="match status" value="1"/>
</dbReference>
<name>A0A034WAM6_BACDO</name>
<dbReference type="GO" id="GO:0035008">
    <property type="term" value="P:positive regulation of melanization defense response"/>
    <property type="evidence" value="ECO:0007669"/>
    <property type="project" value="UniProtKB-ARBA"/>
</dbReference>
<protein>
    <submittedName>
        <fullName evidence="10 11">Serine protease snake</fullName>
    </submittedName>
</protein>
<dbReference type="InterPro" id="IPR001254">
    <property type="entry name" value="Trypsin_dom"/>
</dbReference>
<evidence type="ECO:0000256" key="2">
    <source>
        <dbReference type="ARBA" id="ARBA00022525"/>
    </source>
</evidence>
<dbReference type="InterPro" id="IPR018114">
    <property type="entry name" value="TRYPSIN_HIS"/>
</dbReference>
<keyword evidence="6" id="KW-1015">Disulfide bond</keyword>
<reference evidence="10" key="1">
    <citation type="journal article" date="2014" name="BMC Genomics">
        <title>Characterizing the developmental transcriptome of the oriental fruit fly, Bactrocera dorsalis (Diptera: Tephritidae) through comparative genomic analysis with Drosophila melanogaster utilizing modENCODE datasets.</title>
        <authorList>
            <person name="Geib S.M."/>
            <person name="Calla B."/>
            <person name="Hall B."/>
            <person name="Hou S."/>
            <person name="Manoukis N.C."/>
        </authorList>
    </citation>
    <scope>NUCLEOTIDE SEQUENCE</scope>
    <source>
        <strain evidence="10">Punador</strain>
    </source>
</reference>
<keyword evidence="2" id="KW-0964">Secreted</keyword>